<dbReference type="EMBL" id="MDET01000001">
    <property type="protein sequence ID" value="OQM77309.1"/>
    <property type="molecule type" value="Genomic_DNA"/>
</dbReference>
<sequence>MAIHVQDEEADWLVREFARRRGIGITAAIKVAVQEAMGHEAQSVEALAQRIEPLWEQIRARRQPGIGNDKAFMDEMWGEDN</sequence>
<dbReference type="AlphaFoldDB" id="A0A1V8RWA7"/>
<dbReference type="RefSeq" id="WP_080917577.1">
    <property type="nucleotide sequence ID" value="NZ_MDET01000001.1"/>
</dbReference>
<keyword evidence="2" id="KW-1185">Reference proteome</keyword>
<evidence type="ECO:0008006" key="3">
    <source>
        <dbReference type="Google" id="ProtNLM"/>
    </source>
</evidence>
<comment type="caution">
    <text evidence="1">The sequence shown here is derived from an EMBL/GenBank/DDBJ whole genome shotgun (WGS) entry which is preliminary data.</text>
</comment>
<protein>
    <recommendedName>
        <fullName evidence="3">Transcription factor</fullName>
    </recommendedName>
</protein>
<accession>A0A1V8RWA7</accession>
<proteinExistence type="predicted"/>
<organism evidence="1 2">
    <name type="scientific">Manganibacter manganicus</name>
    <dbReference type="NCBI Taxonomy" id="1873176"/>
    <lineage>
        <taxon>Bacteria</taxon>
        <taxon>Pseudomonadati</taxon>
        <taxon>Pseudomonadota</taxon>
        <taxon>Alphaproteobacteria</taxon>
        <taxon>Hyphomicrobiales</taxon>
        <taxon>Phyllobacteriaceae</taxon>
        <taxon>Manganibacter</taxon>
    </lineage>
</organism>
<dbReference type="Pfam" id="PF07704">
    <property type="entry name" value="PSK_trans_fac"/>
    <property type="match status" value="1"/>
</dbReference>
<name>A0A1V8RWA7_9HYPH</name>
<dbReference type="InterPro" id="IPR011660">
    <property type="entry name" value="VapB-like"/>
</dbReference>
<gene>
    <name evidence="1" type="ORF">BFN67_00195</name>
</gene>
<evidence type="ECO:0000313" key="1">
    <source>
        <dbReference type="EMBL" id="OQM77309.1"/>
    </source>
</evidence>
<reference evidence="1 2" key="1">
    <citation type="journal article" date="2016" name="Int. J. Syst. Evol. Microbiol.">
        <title>Pseudaminobacter manganicus sp. nov., isolated from sludge of a manganese mine.</title>
        <authorList>
            <person name="Li J."/>
            <person name="Huang J."/>
            <person name="Liao S."/>
            <person name="Wang G."/>
        </authorList>
    </citation>
    <scope>NUCLEOTIDE SEQUENCE [LARGE SCALE GENOMIC DNA]</scope>
    <source>
        <strain evidence="1 2">JH-7</strain>
    </source>
</reference>
<dbReference type="STRING" id="1873176.BFN67_00195"/>
<dbReference type="Proteomes" id="UP000191905">
    <property type="component" value="Unassembled WGS sequence"/>
</dbReference>
<dbReference type="OrthoDB" id="9814421at2"/>
<evidence type="ECO:0000313" key="2">
    <source>
        <dbReference type="Proteomes" id="UP000191905"/>
    </source>
</evidence>